<dbReference type="SUPFAM" id="SSF51621">
    <property type="entry name" value="Phosphoenolpyruvate/pyruvate domain"/>
    <property type="match status" value="1"/>
</dbReference>
<sequence length="436" mass="48968">MNKKLVYVPMAADIIHPGHLNIIKEAQKLGYVMIGLFSDQAIASYKRVPFMNFEQRKQLIESIKGVDEVVIQNEKDYDNNLLKYKPDFMVHGSDWNEGPLNSSRKKAIDLMKTWGGKVIEPQYTPNISSTKLNKNLKQFGILPQNRLGSLRKCMNAKSLIRGIESHSGISALAIENTFYKDENGINQEFDFLWLSSLTDSSSKGKPDIEFVDLTSRIATVNDILEVSTKPIIYDGDTGSQIPHFTFMVKRLERLGVSAVVIEDKIGLKKNSLCEGNDIKHTQDSIENFCLKIQAGKKAQLSEEFMIIARIESLILNQGMNDAISRARAYIDAGADGIMIHSRKKDGCEIIEFCKKYNTFKDRKPLMVVPTNYPSLGEKKLQEAGVNIVVYANQLLRSAYTAMQNTALSILKNKSSVEADKDYISALDLINLIKGNE</sequence>
<name>A0A5T0Q112_CAMJU</name>
<dbReference type="InterPro" id="IPR039556">
    <property type="entry name" value="ICL/PEPM"/>
</dbReference>
<evidence type="ECO:0000256" key="4">
    <source>
        <dbReference type="ARBA" id="ARBA00024063"/>
    </source>
</evidence>
<dbReference type="RefSeq" id="WP_052858199.1">
    <property type="nucleotide sequence ID" value="NZ_CUKK01000003.1"/>
</dbReference>
<dbReference type="Gene3D" id="3.40.50.620">
    <property type="entry name" value="HUPs"/>
    <property type="match status" value="1"/>
</dbReference>
<dbReference type="GO" id="GO:0050188">
    <property type="term" value="F:phosphoenolpyruvate mutase activity"/>
    <property type="evidence" value="ECO:0007669"/>
    <property type="project" value="UniProtKB-EC"/>
</dbReference>
<feature type="domain" description="Cytidyltransferase-like" evidence="5">
    <location>
        <begin position="13"/>
        <end position="132"/>
    </location>
</feature>
<dbReference type="InterPro" id="IPR014729">
    <property type="entry name" value="Rossmann-like_a/b/a_fold"/>
</dbReference>
<dbReference type="AlphaFoldDB" id="A0A5T0Q112"/>
<dbReference type="EMBL" id="AACEEA010000035">
    <property type="protein sequence ID" value="EAK1948491.1"/>
    <property type="molecule type" value="Genomic_DNA"/>
</dbReference>
<dbReference type="SUPFAM" id="SSF52374">
    <property type="entry name" value="Nucleotidylyl transferase"/>
    <property type="match status" value="1"/>
</dbReference>
<comment type="caution">
    <text evidence="6">The sequence shown here is derived from an EMBL/GenBank/DDBJ whole genome shotgun (WGS) entry which is preliminary data.</text>
</comment>
<dbReference type="InterPro" id="IPR040442">
    <property type="entry name" value="Pyrv_kinase-like_dom_sf"/>
</dbReference>
<protein>
    <recommendedName>
        <fullName evidence="4">phosphoenolpyruvate mutase</fullName>
        <ecNumber evidence="4">5.4.2.9</ecNumber>
    </recommendedName>
</protein>
<dbReference type="EC" id="5.4.2.9" evidence="4"/>
<accession>A0A5T0Q112</accession>
<dbReference type="PANTHER" id="PTHR43793">
    <property type="entry name" value="FAD SYNTHASE"/>
    <property type="match status" value="1"/>
</dbReference>
<dbReference type="InterPro" id="IPR015813">
    <property type="entry name" value="Pyrv/PenolPyrv_kinase-like_dom"/>
</dbReference>
<dbReference type="InterPro" id="IPR050385">
    <property type="entry name" value="Archaeal_FAD_synthase"/>
</dbReference>
<dbReference type="InterPro" id="IPR004821">
    <property type="entry name" value="Cyt_trans-like"/>
</dbReference>
<dbReference type="Gene3D" id="3.20.20.60">
    <property type="entry name" value="Phosphoenolpyruvate-binding domains"/>
    <property type="match status" value="1"/>
</dbReference>
<dbReference type="PANTHER" id="PTHR43793:SF1">
    <property type="entry name" value="FAD SYNTHASE"/>
    <property type="match status" value="1"/>
</dbReference>
<organism evidence="6">
    <name type="scientific">Campylobacter jejuni</name>
    <dbReference type="NCBI Taxonomy" id="197"/>
    <lineage>
        <taxon>Bacteria</taxon>
        <taxon>Pseudomonadati</taxon>
        <taxon>Campylobacterota</taxon>
        <taxon>Epsilonproteobacteria</taxon>
        <taxon>Campylobacterales</taxon>
        <taxon>Campylobacteraceae</taxon>
        <taxon>Campylobacter</taxon>
    </lineage>
</organism>
<proteinExistence type="predicted"/>
<evidence type="ECO:0000256" key="3">
    <source>
        <dbReference type="ARBA" id="ARBA00023235"/>
    </source>
</evidence>
<dbReference type="InterPro" id="IPR012698">
    <property type="entry name" value="PEnolPyrv_PMutase_core"/>
</dbReference>
<dbReference type="Pfam" id="PF13714">
    <property type="entry name" value="PEP_mutase"/>
    <property type="match status" value="1"/>
</dbReference>
<reference evidence="6" key="1">
    <citation type="submission" date="2018-05" db="EMBL/GenBank/DDBJ databases">
        <authorList>
            <consortium name="NARMS: The National Antimicrobial Resistance Monitoring System"/>
        </authorList>
    </citation>
    <scope>NUCLEOTIDE SEQUENCE</scope>
    <source>
        <strain evidence="6">FSIS1607372</strain>
    </source>
</reference>
<dbReference type="NCBIfam" id="TIGR02320">
    <property type="entry name" value="PEP_mutase"/>
    <property type="match status" value="1"/>
</dbReference>
<evidence type="ECO:0000259" key="5">
    <source>
        <dbReference type="Pfam" id="PF01467"/>
    </source>
</evidence>
<dbReference type="NCBIfam" id="TIGR00125">
    <property type="entry name" value="cyt_tran_rel"/>
    <property type="match status" value="1"/>
</dbReference>
<evidence type="ECO:0000313" key="6">
    <source>
        <dbReference type="EMBL" id="EAK1948491.1"/>
    </source>
</evidence>
<keyword evidence="1" id="KW-0808">Transferase</keyword>
<keyword evidence="3 6" id="KW-0413">Isomerase</keyword>
<dbReference type="GO" id="GO:0016779">
    <property type="term" value="F:nucleotidyltransferase activity"/>
    <property type="evidence" value="ECO:0007669"/>
    <property type="project" value="UniProtKB-KW"/>
</dbReference>
<keyword evidence="6" id="KW-0670">Pyruvate</keyword>
<dbReference type="CDD" id="cd00377">
    <property type="entry name" value="ICL_PEPM"/>
    <property type="match status" value="1"/>
</dbReference>
<evidence type="ECO:0000256" key="2">
    <source>
        <dbReference type="ARBA" id="ARBA00022695"/>
    </source>
</evidence>
<dbReference type="Pfam" id="PF01467">
    <property type="entry name" value="CTP_transf_like"/>
    <property type="match status" value="1"/>
</dbReference>
<evidence type="ECO:0000256" key="1">
    <source>
        <dbReference type="ARBA" id="ARBA00022679"/>
    </source>
</evidence>
<gene>
    <name evidence="6" type="primary">aepX</name>
    <name evidence="6" type="ORF">BG735_07560</name>
</gene>
<keyword evidence="2" id="KW-0548">Nucleotidyltransferase</keyword>